<dbReference type="Proteomes" id="UP000255153">
    <property type="component" value="Unassembled WGS sequence"/>
</dbReference>
<proteinExistence type="predicted"/>
<organism evidence="1 2">
    <name type="scientific">Escherichia coli</name>
    <dbReference type="NCBI Taxonomy" id="562"/>
    <lineage>
        <taxon>Bacteria</taxon>
        <taxon>Pseudomonadati</taxon>
        <taxon>Pseudomonadota</taxon>
        <taxon>Gammaproteobacteria</taxon>
        <taxon>Enterobacterales</taxon>
        <taxon>Enterobacteriaceae</taxon>
        <taxon>Escherichia</taxon>
    </lineage>
</organism>
<gene>
    <name evidence="1" type="ORF">NCTC8603_05431</name>
</gene>
<name>A0AB38H7Z7_ECOLX</name>
<accession>A0AB38H7Z7</accession>
<protein>
    <submittedName>
        <fullName evidence="1">Phage terminase large subunit (GpA)</fullName>
    </submittedName>
</protein>
<evidence type="ECO:0000313" key="2">
    <source>
        <dbReference type="Proteomes" id="UP000255153"/>
    </source>
</evidence>
<reference evidence="1 2" key="1">
    <citation type="submission" date="2018-06" db="EMBL/GenBank/DDBJ databases">
        <authorList>
            <consortium name="Pathogen Informatics"/>
            <person name="Doyle S."/>
        </authorList>
    </citation>
    <scope>NUCLEOTIDE SEQUENCE [LARGE SCALE GENOMIC DNA]</scope>
    <source>
        <strain evidence="1 2">NCTC8603</strain>
    </source>
</reference>
<evidence type="ECO:0000313" key="1">
    <source>
        <dbReference type="EMBL" id="STL02244.1"/>
    </source>
</evidence>
<comment type="caution">
    <text evidence="1">The sequence shown here is derived from an EMBL/GenBank/DDBJ whole genome shotgun (WGS) entry which is preliminary data.</text>
</comment>
<dbReference type="AlphaFoldDB" id="A0AB38H7Z7"/>
<sequence length="112" mass="12616">MDKIIIMGRPDEEETLLRVDAAINKKYCHADGTEMTIPVSAGHRGIDGEIVYQRSKKPVFSGCCGKRRICLWQAGDHHAENPHQRGVYLCEVGRTPQKKFSMPYESRSHSCG</sequence>
<dbReference type="EMBL" id="UGEE01000003">
    <property type="protein sequence ID" value="STL02244.1"/>
    <property type="molecule type" value="Genomic_DNA"/>
</dbReference>